<dbReference type="AlphaFoldDB" id="A0A814UZQ2"/>
<dbReference type="InterPro" id="IPR009057">
    <property type="entry name" value="Homeodomain-like_sf"/>
</dbReference>
<evidence type="ECO:0000313" key="4">
    <source>
        <dbReference type="Proteomes" id="UP000663889"/>
    </source>
</evidence>
<dbReference type="EMBL" id="CAJNOU010001267">
    <property type="protein sequence ID" value="CAF1178719.1"/>
    <property type="molecule type" value="Genomic_DNA"/>
</dbReference>
<evidence type="ECO:0000259" key="2">
    <source>
        <dbReference type="PROSITE" id="PS51253"/>
    </source>
</evidence>
<dbReference type="PROSITE" id="PS51253">
    <property type="entry name" value="HTH_CENPB"/>
    <property type="match status" value="1"/>
</dbReference>
<dbReference type="InterPro" id="IPR005049">
    <property type="entry name" value="STL-like"/>
</dbReference>
<dbReference type="Proteomes" id="UP000663889">
    <property type="component" value="Unassembled WGS sequence"/>
</dbReference>
<dbReference type="InterPro" id="IPR006600">
    <property type="entry name" value="HTH_CenpB_DNA-bd_dom"/>
</dbReference>
<organism evidence="3 4">
    <name type="scientific">Rotaria sordida</name>
    <dbReference type="NCBI Taxonomy" id="392033"/>
    <lineage>
        <taxon>Eukaryota</taxon>
        <taxon>Metazoa</taxon>
        <taxon>Spiralia</taxon>
        <taxon>Gnathifera</taxon>
        <taxon>Rotifera</taxon>
        <taxon>Eurotatoria</taxon>
        <taxon>Bdelloidea</taxon>
        <taxon>Philodinida</taxon>
        <taxon>Philodinidae</taxon>
        <taxon>Rotaria</taxon>
    </lineage>
</organism>
<gene>
    <name evidence="3" type="ORF">SEV965_LOCUS19930</name>
</gene>
<comment type="caution">
    <text evidence="3">The sequence shown here is derived from an EMBL/GenBank/DDBJ whole genome shotgun (WGS) entry which is preliminary data.</text>
</comment>
<dbReference type="Pfam" id="PF03221">
    <property type="entry name" value="HTH_Tnp_Tc5"/>
    <property type="match status" value="1"/>
</dbReference>
<keyword evidence="1" id="KW-0238">DNA-binding</keyword>
<evidence type="ECO:0000313" key="3">
    <source>
        <dbReference type="EMBL" id="CAF1178719.1"/>
    </source>
</evidence>
<dbReference type="GO" id="GO:0003677">
    <property type="term" value="F:DNA binding"/>
    <property type="evidence" value="ECO:0007669"/>
    <property type="project" value="UniProtKB-KW"/>
</dbReference>
<feature type="domain" description="HTH CENPB-type" evidence="2">
    <location>
        <begin position="11"/>
        <end position="82"/>
    </location>
</feature>
<name>A0A814UZQ2_9BILA</name>
<reference evidence="3" key="1">
    <citation type="submission" date="2021-02" db="EMBL/GenBank/DDBJ databases">
        <authorList>
            <person name="Nowell W R."/>
        </authorList>
    </citation>
    <scope>NUCLEOTIDE SEQUENCE</scope>
</reference>
<protein>
    <recommendedName>
        <fullName evidence="2">HTH CENPB-type domain-containing protein</fullName>
    </recommendedName>
</protein>
<evidence type="ECO:0000256" key="1">
    <source>
        <dbReference type="ARBA" id="ARBA00023125"/>
    </source>
</evidence>
<dbReference type="PANTHER" id="PTHR31362:SF0">
    <property type="entry name" value="EXOSTOSIN DOMAIN-CONTAINING PROTEIN-RELATED"/>
    <property type="match status" value="1"/>
</dbReference>
<dbReference type="SMART" id="SM00674">
    <property type="entry name" value="CENPB"/>
    <property type="match status" value="1"/>
</dbReference>
<proteinExistence type="predicted"/>
<dbReference type="PANTHER" id="PTHR31362">
    <property type="entry name" value="GLYCOSYLTRANSFERASE STELLO1-RELATED"/>
    <property type="match status" value="1"/>
</dbReference>
<dbReference type="Gene3D" id="1.10.10.60">
    <property type="entry name" value="Homeodomain-like"/>
    <property type="match status" value="1"/>
</dbReference>
<dbReference type="SUPFAM" id="SSF46689">
    <property type="entry name" value="Homeodomain-like"/>
    <property type="match status" value="1"/>
</dbReference>
<accession>A0A814UZQ2</accession>
<sequence length="330" mass="39029">MQLARFREYVQNDGNRRQKLSRLEQFVLEKFKRARDTNLPVHDPDIRRWSLTQAAIEGIDNFVASDKWLSNFKRRNHIRSRKVTSITLFVFGNDKQSTMTPLINRHSQSIINDFICPLQGDKWIIVTTIFYPTKAIYKFLNLTTQWNLIVIGDQKTPKDWLTHLSINSSRFIYLSIEQQNTLPFRILHYLPYGSYARKNLGYLIAIKCGAKIIFESDDDNLLETNDIYFLPKIVQQKHVPWIGFHRQRSPFINIYGSFGHPNIWPRGFPIDEIRNVTEDGWHSVRKNLEYNTYAYIQQYLADLDPDVDAIVSYFLFFVCLYNLINQTNFD</sequence>